<proteinExistence type="predicted"/>
<sequence length="35" mass="3687">MNNLMRVVGVSAIAMGTYLCAEAVTEVAADIKSEE</sequence>
<protein>
    <submittedName>
        <fullName evidence="1">Uncharacterized protein</fullName>
    </submittedName>
</protein>
<dbReference type="KEGG" id="mcak:MCCS_25190"/>
<keyword evidence="2" id="KW-1185">Reference proteome</keyword>
<dbReference type="EMBL" id="CP021059">
    <property type="protein sequence ID" value="ARQ08075.1"/>
    <property type="molecule type" value="Genomic_DNA"/>
</dbReference>
<dbReference type="Proteomes" id="UP000194154">
    <property type="component" value="Chromosome"/>
</dbReference>
<evidence type="ECO:0000313" key="1">
    <source>
        <dbReference type="EMBL" id="ARQ08075.1"/>
    </source>
</evidence>
<name>A0A1W7AEN0_9STAP</name>
<dbReference type="STRING" id="1855823.MCCS_25190"/>
<gene>
    <name evidence="1" type="ORF">MCCS_25190</name>
</gene>
<evidence type="ECO:0000313" key="2">
    <source>
        <dbReference type="Proteomes" id="UP000194154"/>
    </source>
</evidence>
<accession>A0A1W7AEN0</accession>
<organism evidence="1 2">
    <name type="scientific">Macrococcoides canis</name>
    <dbReference type="NCBI Taxonomy" id="1855823"/>
    <lineage>
        <taxon>Bacteria</taxon>
        <taxon>Bacillati</taxon>
        <taxon>Bacillota</taxon>
        <taxon>Bacilli</taxon>
        <taxon>Bacillales</taxon>
        <taxon>Staphylococcaceae</taxon>
        <taxon>Macrococcoides</taxon>
    </lineage>
</organism>
<reference evidence="1 2" key="1">
    <citation type="journal article" date="2017" name="Int. J. Syst. Evol. Microbiol.">
        <title>Macrococcus canis sp. nov., a skin bacterium associated with infections in dogs.</title>
        <authorList>
            <person name="Gobeli Brawand S."/>
            <person name="Cotting K."/>
            <person name="Gomez-Sanz E."/>
            <person name="Collaud A."/>
            <person name="Thomann A."/>
            <person name="Brodard I."/>
            <person name="Rodriguez-Campos S."/>
            <person name="Strauss C."/>
            <person name="Perreten V."/>
        </authorList>
    </citation>
    <scope>NUCLEOTIDE SEQUENCE [LARGE SCALE GENOMIC DNA]</scope>
    <source>
        <strain evidence="1 2">KM45013</strain>
    </source>
</reference>
<dbReference type="AlphaFoldDB" id="A0A1W7AEN0"/>